<dbReference type="Gene3D" id="3.20.20.70">
    <property type="entry name" value="Aldolase class I"/>
    <property type="match status" value="2"/>
</dbReference>
<proteinExistence type="predicted"/>
<dbReference type="GO" id="GO:0051213">
    <property type="term" value="F:dioxygenase activity"/>
    <property type="evidence" value="ECO:0007669"/>
    <property type="project" value="UniProtKB-KW"/>
</dbReference>
<evidence type="ECO:0000313" key="4">
    <source>
        <dbReference type="EMBL" id="PIR94700.1"/>
    </source>
</evidence>
<dbReference type="SUPFAM" id="SSF51412">
    <property type="entry name" value="Inosine monophosphate dehydrogenase (IMPDH)"/>
    <property type="match status" value="1"/>
</dbReference>
<evidence type="ECO:0000256" key="3">
    <source>
        <dbReference type="ARBA" id="ARBA00023002"/>
    </source>
</evidence>
<keyword evidence="4" id="KW-0223">Dioxygenase</keyword>
<gene>
    <name evidence="4" type="ORF">COT95_02775</name>
</gene>
<dbReference type="AlphaFoldDB" id="A0A2H0V8P4"/>
<dbReference type="CDD" id="cd04730">
    <property type="entry name" value="NPD_like"/>
    <property type="match status" value="1"/>
</dbReference>
<dbReference type="InterPro" id="IPR013785">
    <property type="entry name" value="Aldolase_TIM"/>
</dbReference>
<keyword evidence="2" id="KW-0288">FMN</keyword>
<evidence type="ECO:0000256" key="1">
    <source>
        <dbReference type="ARBA" id="ARBA00022630"/>
    </source>
</evidence>
<reference evidence="5" key="1">
    <citation type="submission" date="2017-09" db="EMBL/GenBank/DDBJ databases">
        <title>Depth-based differentiation of microbial function through sediment-hosted aquifers and enrichment of novel symbionts in the deep terrestrial subsurface.</title>
        <authorList>
            <person name="Probst A.J."/>
            <person name="Ladd B."/>
            <person name="Jarett J.K."/>
            <person name="Geller-Mcgrath D.E."/>
            <person name="Sieber C.M.K."/>
            <person name="Emerson J.B."/>
            <person name="Anantharaman K."/>
            <person name="Thomas B.C."/>
            <person name="Malmstrom R."/>
            <person name="Stieglmeier M."/>
            <person name="Klingl A."/>
            <person name="Woyke T."/>
            <person name="Ryan C.M."/>
            <person name="Banfield J.F."/>
        </authorList>
    </citation>
    <scope>NUCLEOTIDE SEQUENCE [LARGE SCALE GENOMIC DNA]</scope>
</reference>
<evidence type="ECO:0000256" key="2">
    <source>
        <dbReference type="ARBA" id="ARBA00022643"/>
    </source>
</evidence>
<protein>
    <submittedName>
        <fullName evidence="4">2-nitropropane dioxygenase</fullName>
    </submittedName>
</protein>
<dbReference type="PANTHER" id="PTHR32332:SF33">
    <property type="entry name" value="NITRONATE MONOOXYGENASE DOMAIN-CONTAINING PROTEIN"/>
    <property type="match status" value="1"/>
</dbReference>
<dbReference type="PANTHER" id="PTHR32332">
    <property type="entry name" value="2-NITROPROPANE DIOXYGENASE"/>
    <property type="match status" value="1"/>
</dbReference>
<dbReference type="Pfam" id="PF03060">
    <property type="entry name" value="NMO"/>
    <property type="match status" value="1"/>
</dbReference>
<dbReference type="Proteomes" id="UP000228614">
    <property type="component" value="Unassembled WGS sequence"/>
</dbReference>
<organism evidence="4 5">
    <name type="scientific">Candidatus Falkowbacteria bacterium CG10_big_fil_rev_8_21_14_0_10_37_6</name>
    <dbReference type="NCBI Taxonomy" id="1974563"/>
    <lineage>
        <taxon>Bacteria</taxon>
        <taxon>Candidatus Falkowiibacteriota</taxon>
    </lineage>
</organism>
<dbReference type="EMBL" id="PFAN01000137">
    <property type="protein sequence ID" value="PIR94700.1"/>
    <property type="molecule type" value="Genomic_DNA"/>
</dbReference>
<evidence type="ECO:0000313" key="5">
    <source>
        <dbReference type="Proteomes" id="UP000228614"/>
    </source>
</evidence>
<dbReference type="InterPro" id="IPR004136">
    <property type="entry name" value="NMO"/>
</dbReference>
<dbReference type="GO" id="GO:0018580">
    <property type="term" value="F:nitronate monooxygenase activity"/>
    <property type="evidence" value="ECO:0007669"/>
    <property type="project" value="InterPro"/>
</dbReference>
<keyword evidence="1" id="KW-0285">Flavoprotein</keyword>
<name>A0A2H0V8P4_9BACT</name>
<accession>A0A2H0V8P4</accession>
<comment type="caution">
    <text evidence="4">The sequence shown here is derived from an EMBL/GenBank/DDBJ whole genome shotgun (WGS) entry which is preliminary data.</text>
</comment>
<sequence length="466" mass="50369">MTPPSIIQGGMGAGVSSWPLAKAVSEQGQLGVVSGTALDSIMARRLQLGDVGGHIKYALSFFPNKQIAECVYEKYYVRAGKHNGKFKLIPKWTINPSKALFELAVVANFVEVFLAKEGHEGIVGINYLEKIQMPNLASIYGAMLAGVDYILMGAGIPWEIPDVIKKYVHHEEAFLSMDVIGLETGEKILMRFNPQDVVGEIAKSLKLPKFLPIVSSFVLAKKLTGRADGFVIEGPIAGGHNALPRGLLQLDKNGEPVYGEKDEVDLDKIAGLGLPFWLAGGFGSPAGLQKALSLGASGIQVGTPFALCQESGLGIDYKQAILQKITAEELVVLTDHRASPTGFPFKVVQLEQTLSEREAYEKRPRICDLGYLRSLQKKQGTIGYICPAEIKTSFLAKGGTTPETQGRKCLCNALMANIGLGQNQHVGGEERPLITLGSNVEVVRPIIEQYGLSYTASDVINFILDE</sequence>
<keyword evidence="3" id="KW-0560">Oxidoreductase</keyword>